<keyword evidence="1" id="KW-0677">Repeat</keyword>
<feature type="region of interest" description="Disordered" evidence="2">
    <location>
        <begin position="600"/>
        <end position="636"/>
    </location>
</feature>
<dbReference type="InterPro" id="IPR033031">
    <property type="entry name" value="Scc2/Nipped-B"/>
</dbReference>
<dbReference type="Proteomes" id="UP001303373">
    <property type="component" value="Chromosome 13"/>
</dbReference>
<dbReference type="Gene3D" id="1.25.10.10">
    <property type="entry name" value="Leucine-rich Repeat Variant"/>
    <property type="match status" value="2"/>
</dbReference>
<dbReference type="GO" id="GO:0034087">
    <property type="term" value="P:establishment of mitotic sister chromatid cohesion"/>
    <property type="evidence" value="ECO:0007669"/>
    <property type="project" value="TreeGrafter"/>
</dbReference>
<feature type="domain" description="Sister chromatid cohesion C-terminal" evidence="3">
    <location>
        <begin position="1405"/>
        <end position="1588"/>
    </location>
</feature>
<dbReference type="InterPro" id="IPR024986">
    <property type="entry name" value="Nipped-B_C"/>
</dbReference>
<dbReference type="EMBL" id="CP138592">
    <property type="protein sequence ID" value="WPH04578.1"/>
    <property type="molecule type" value="Genomic_DNA"/>
</dbReference>
<evidence type="ECO:0000256" key="1">
    <source>
        <dbReference type="RuleBase" id="RU364107"/>
    </source>
</evidence>
<comment type="similarity">
    <text evidence="1">Belongs to the SCC2/Nipped-B family.</text>
</comment>
<dbReference type="GO" id="GO:0003682">
    <property type="term" value="F:chromatin binding"/>
    <property type="evidence" value="ECO:0007669"/>
    <property type="project" value="TreeGrafter"/>
</dbReference>
<keyword evidence="1" id="KW-0131">Cell cycle</keyword>
<name>A0AAQ3MBW1_9PEZI</name>
<dbReference type="Pfam" id="PF12830">
    <property type="entry name" value="Nipped-B_C"/>
    <property type="match status" value="1"/>
</dbReference>
<keyword evidence="5" id="KW-1185">Reference proteome</keyword>
<organism evidence="4 5">
    <name type="scientific">Acrodontium crateriforme</name>
    <dbReference type="NCBI Taxonomy" id="150365"/>
    <lineage>
        <taxon>Eukaryota</taxon>
        <taxon>Fungi</taxon>
        <taxon>Dikarya</taxon>
        <taxon>Ascomycota</taxon>
        <taxon>Pezizomycotina</taxon>
        <taxon>Dothideomycetes</taxon>
        <taxon>Dothideomycetidae</taxon>
        <taxon>Mycosphaerellales</taxon>
        <taxon>Teratosphaeriaceae</taxon>
        <taxon>Acrodontium</taxon>
    </lineage>
</organism>
<dbReference type="SUPFAM" id="SSF48371">
    <property type="entry name" value="ARM repeat"/>
    <property type="match status" value="1"/>
</dbReference>
<dbReference type="GO" id="GO:0090694">
    <property type="term" value="C:Scc2-Scc4 cohesin loading complex"/>
    <property type="evidence" value="ECO:0007669"/>
    <property type="project" value="TreeGrafter"/>
</dbReference>
<dbReference type="GO" id="GO:0061775">
    <property type="term" value="F:cohesin loader activity"/>
    <property type="evidence" value="ECO:0007669"/>
    <property type="project" value="InterPro"/>
</dbReference>
<sequence>MDNQHYFHGQLGHSNGGAGQAHRQGSNFRPPSVNEALPFSPFSSIVPFDPVVITPPGALPSTSPTAFSTLPEVAKAKNVLEKLSAGAASAENASNRCRQTLRDVQRLIDPDSVTKYQFRAPTRNFNNDNTAPTIMASPPKLSPFAKLVLENTKVAFGMLTPESAKQNKEKKHQQQRITGQVVKPISQNYGKHTEGQSFDSVAVPNGPLSISQGSQRVVIEVSVPANTMTAAKRAEYEKISDEITVGGVATQPKKITNGHRPISADQQTKGDNAVNNLQSLLFEIFEAQDHMEPDTSGLASSGGAAFFTHHDIDGIPSMALQSDVLSKLESHIQRVGAYHRIDDIDVDQLLRIQRLCDNTRGAVDFKFPGYVHDDEEWEQTLIYTERSLVATRVLLRIMGIGSHIKELQSDEFLRNILEGLRDTMEEFIVPTVELKPQSRDKKHESNDDGTYSAVMGHRKSLQTLLHTATKTLRICADVAANSVIDEQELEKLIQACRALVFADNTGTEKDSVYGVQNFETMRRCAMDALAKIFVKYRDARSHIIQQTLNSLEGRINTKQSSRQYHELVEKKPIHLVSALLMRLVQTSATYSADMLKLEKDKSNDADSDDGGGGAEDSSEEYDSDEDEVKVRQKKKLGKSRSTDLNLIAKPLHDSAQQNASNIIGTIIKRALQTSKTSEEPFRRLLDLFTEDFLSVLGSSDWPSAEILLRTLVIQMVSLVESTKSTAASRYMALELLGTMGSGILELQISARNLSRTMESGDASISNRLTGFMEQLEAGNELDTSSLIAFDGPYRMVVEYVQERIQGQNRAHLESARGYHLMQWSQYVLGAHERATDTLVSEDRISPKELSPKLQSMILDAQWLESNHDYPNISSEEGRLAAMVLTLSSTFCRAFNRIFNILLTSMSSDQPTIRSRALKSVAAILDTDPSILDRNKSVMMHIARCSTDTSPLVRASAVSLFEKCTSLRKSLDPAVYERVMERTLDAAVAVRKAAMSLLKKIYLRNESPVMRSGIARSILSRMEDTDDNVVEIARQTMEEIWFQPLYGLNLDGDRAIEAKLKYGAQTALLVQTVELGEGVLKVLESLLKDLLLRSKSAKSNKTVCQMLLLRLFDGIIDNAQIPGSPNQDWILHCLTVFAKACPQLFVPTQLELLEPFTKNLSQHDSLDVYCSVVTVLRYTMPELPMLKPDFMKALQTALFTSVARLPKSQLAEVVSCLWTLNGMLNNPDRLVNFLASVLNNIHGMKGMDLKSDPKISLKVTRLMVLAGQFGKVCDLEEHIKYFKEKLAWAKGNSVSGLVVEVVCSFTSPKQPTTVRETALDAVCAVAQNWPKLYMRPDVTNAFETVFKDHESSLEETLLAGLEGFFCPDDDVEEDEDLPKLGSGVATGTERLVRTYVATDRDGASIAMAQRFLPQITHLALSSCDQVGFIAAKLVISINKQSFVLPKQSAPALVALETCPNSQIANMAFKEHREQHAKRESLFEKEYMRAVQKVFEYQRDVIGSTVGFTGQPPVSKMHLLWTVLKTGKAAVRKKFLTNYSQKLDFNLVTLETTGQTPKHLTFVRFCIENLAFFEYDKIDEQLHLLSCLEKSFSGTGTIVAQAIENDVFRLRVDTLASVGAPDMPIAEPPPIDPVRLHQLAVASQILCLIWETRSFIIRMWNLQKPVARAKQSAKAGPKEVAKAPHRTPNAVAVTESYVKRINDIMAANACPDTQLAICKTFVELISVDTEVKVGSDNDGDDAMETGYETPSEGGSGRSPSLPPSGAGAANKAKRKKSIPSNASTPRKKRRSSFSGKLKASDSDDDADGDWE</sequence>
<dbReference type="GO" id="GO:0010468">
    <property type="term" value="P:regulation of gene expression"/>
    <property type="evidence" value="ECO:0007669"/>
    <property type="project" value="InterPro"/>
</dbReference>
<dbReference type="GO" id="GO:0140588">
    <property type="term" value="P:chromatin looping"/>
    <property type="evidence" value="ECO:0007669"/>
    <property type="project" value="InterPro"/>
</dbReference>
<evidence type="ECO:0000313" key="4">
    <source>
        <dbReference type="EMBL" id="WPH04578.1"/>
    </source>
</evidence>
<evidence type="ECO:0000259" key="3">
    <source>
        <dbReference type="Pfam" id="PF12830"/>
    </source>
</evidence>
<dbReference type="GO" id="GO:1990414">
    <property type="term" value="P:replication-born double-strand break repair via sister chromatid exchange"/>
    <property type="evidence" value="ECO:0007669"/>
    <property type="project" value="TreeGrafter"/>
</dbReference>
<dbReference type="PANTHER" id="PTHR21704:SF18">
    <property type="entry name" value="NIPPED-B-LIKE PROTEIN"/>
    <property type="match status" value="1"/>
</dbReference>
<dbReference type="GO" id="GO:0071169">
    <property type="term" value="P:establishment of protein localization to chromatin"/>
    <property type="evidence" value="ECO:0007669"/>
    <property type="project" value="TreeGrafter"/>
</dbReference>
<dbReference type="CDD" id="cd23958">
    <property type="entry name" value="SCC2"/>
    <property type="match status" value="1"/>
</dbReference>
<gene>
    <name evidence="4" type="ORF">R9X50_00747000</name>
</gene>
<comment type="subcellular location">
    <subcellularLocation>
        <location evidence="1">Nucleus</location>
    </subcellularLocation>
</comment>
<feature type="region of interest" description="Disordered" evidence="2">
    <location>
        <begin position="1"/>
        <end position="34"/>
    </location>
</feature>
<dbReference type="PANTHER" id="PTHR21704">
    <property type="entry name" value="NIPPED-B-LIKE PROTEIN DELANGIN SCC2-RELATED"/>
    <property type="match status" value="1"/>
</dbReference>
<feature type="compositionally biased region" description="Acidic residues" evidence="2">
    <location>
        <begin position="1800"/>
        <end position="1809"/>
    </location>
</feature>
<feature type="compositionally biased region" description="Acidic residues" evidence="2">
    <location>
        <begin position="616"/>
        <end position="627"/>
    </location>
</feature>
<evidence type="ECO:0000256" key="2">
    <source>
        <dbReference type="SAM" id="MobiDB-lite"/>
    </source>
</evidence>
<protein>
    <recommendedName>
        <fullName evidence="1">Sister chromatid cohesion protein</fullName>
    </recommendedName>
</protein>
<dbReference type="InterPro" id="IPR016024">
    <property type="entry name" value="ARM-type_fold"/>
</dbReference>
<dbReference type="InterPro" id="IPR011989">
    <property type="entry name" value="ARM-like"/>
</dbReference>
<accession>A0AAQ3MBW1</accession>
<feature type="region of interest" description="Disordered" evidence="2">
    <location>
        <begin position="1730"/>
        <end position="1809"/>
    </location>
</feature>
<evidence type="ECO:0000313" key="5">
    <source>
        <dbReference type="Proteomes" id="UP001303373"/>
    </source>
</evidence>
<keyword evidence="1" id="KW-0539">Nucleus</keyword>
<reference evidence="4 5" key="1">
    <citation type="submission" date="2023-11" db="EMBL/GenBank/DDBJ databases">
        <title>An acidophilic fungus is an integral part of prey digestion in a carnivorous sundew plant.</title>
        <authorList>
            <person name="Tsai I.J."/>
        </authorList>
    </citation>
    <scope>NUCLEOTIDE SEQUENCE [LARGE SCALE GENOMIC DNA]</scope>
    <source>
        <strain evidence="4">169a</strain>
    </source>
</reference>
<proteinExistence type="inferred from homology"/>
<feature type="compositionally biased region" description="Low complexity" evidence="2">
    <location>
        <begin position="1755"/>
        <end position="1768"/>
    </location>
</feature>
<dbReference type="Pfam" id="PF20168">
    <property type="entry name" value="PDS5"/>
    <property type="match status" value="1"/>
</dbReference>